<comment type="caution">
    <text evidence="1">The sequence shown here is derived from an EMBL/GenBank/DDBJ whole genome shotgun (WGS) entry which is preliminary data.</text>
</comment>
<accession>A0A541BR07</accession>
<protein>
    <submittedName>
        <fullName evidence="1">Uncharacterized protein</fullName>
    </submittedName>
</protein>
<sequence length="229" mass="22540">MAGKLVRAGGSVLAALTIVAVGATVGVGTAAAVSTGSAGLGSAAFPCDGCNDGGFDDFQRRGDILVRYQGPGEAVVGQEVAFTAAFEARGYASVDRLPDLAVATVTHHAPKGFTFTGAEVTAYDPDSGGYPVTALDSSVVVDPASGDVTVAAPAGGWAIPEFVSSNQGTTYYGSGNVIVKLSYKAIESVGDGASGLTYTGTGVPASDGWVAKGTTRVTQGLGGFGSSGS</sequence>
<dbReference type="RefSeq" id="WP_142094837.1">
    <property type="nucleotide sequence ID" value="NZ_VIGH01000001.1"/>
</dbReference>
<proteinExistence type="predicted"/>
<name>A0A541BR07_9NOCA</name>
<reference evidence="1 2" key="1">
    <citation type="submission" date="2019-06" db="EMBL/GenBank/DDBJ databases">
        <title>Rhodococcus spaelei sp. nov., isolated from a cave.</title>
        <authorList>
            <person name="Lee S.D."/>
        </authorList>
    </citation>
    <scope>NUCLEOTIDE SEQUENCE [LARGE SCALE GENOMIC DNA]</scope>
    <source>
        <strain evidence="1 2">C9-5</strain>
    </source>
</reference>
<dbReference type="EMBL" id="VIGH01000001">
    <property type="protein sequence ID" value="TQF74753.1"/>
    <property type="molecule type" value="Genomic_DNA"/>
</dbReference>
<dbReference type="AlphaFoldDB" id="A0A541BR07"/>
<organism evidence="1 2">
    <name type="scientific">Rhodococcus spelaei</name>
    <dbReference type="NCBI Taxonomy" id="2546320"/>
    <lineage>
        <taxon>Bacteria</taxon>
        <taxon>Bacillati</taxon>
        <taxon>Actinomycetota</taxon>
        <taxon>Actinomycetes</taxon>
        <taxon>Mycobacteriales</taxon>
        <taxon>Nocardiaceae</taxon>
        <taxon>Rhodococcus</taxon>
    </lineage>
</organism>
<evidence type="ECO:0000313" key="2">
    <source>
        <dbReference type="Proteomes" id="UP000316256"/>
    </source>
</evidence>
<dbReference type="Proteomes" id="UP000316256">
    <property type="component" value="Unassembled WGS sequence"/>
</dbReference>
<keyword evidence="2" id="KW-1185">Reference proteome</keyword>
<dbReference type="OrthoDB" id="4481506at2"/>
<evidence type="ECO:0000313" key="1">
    <source>
        <dbReference type="EMBL" id="TQF74753.1"/>
    </source>
</evidence>
<gene>
    <name evidence="1" type="ORF">FK531_01265</name>
</gene>